<sequence>MGIIFINKDSNFPGWVAIYPTLGAALIILSGSNAFINKNFLSNKIAVCLGKMSYPLYLWHWPLLSFAWIFNIEGDPSRNMRFMIVMVSFILAFLTYKYLEKPMRHLKYTTKSVVTVLVVLYFSL</sequence>
<gene>
    <name evidence="2" type="ORF">GCL57_13340</name>
</gene>
<dbReference type="EMBL" id="WFLN01000010">
    <property type="protein sequence ID" value="KAB8028032.1"/>
    <property type="molecule type" value="Genomic_DNA"/>
</dbReference>
<dbReference type="RefSeq" id="WP_152213854.1">
    <property type="nucleotide sequence ID" value="NZ_WFLN01000010.1"/>
</dbReference>
<dbReference type="GO" id="GO:0016020">
    <property type="term" value="C:membrane"/>
    <property type="evidence" value="ECO:0007669"/>
    <property type="project" value="TreeGrafter"/>
</dbReference>
<feature type="transmembrane region" description="Helical" evidence="1">
    <location>
        <begin position="56"/>
        <end position="74"/>
    </location>
</feature>
<dbReference type="Proteomes" id="UP000442694">
    <property type="component" value="Unassembled WGS sequence"/>
</dbReference>
<keyword evidence="1" id="KW-0472">Membrane</keyword>
<protein>
    <recommendedName>
        <fullName evidence="4">Acyltransferase family protein</fullName>
    </recommendedName>
</protein>
<keyword evidence="1" id="KW-1133">Transmembrane helix</keyword>
<dbReference type="PANTHER" id="PTHR23028">
    <property type="entry name" value="ACETYLTRANSFERASE"/>
    <property type="match status" value="1"/>
</dbReference>
<keyword evidence="3" id="KW-1185">Reference proteome</keyword>
<keyword evidence="1" id="KW-0812">Transmembrane</keyword>
<feature type="transmembrane region" description="Helical" evidence="1">
    <location>
        <begin position="12"/>
        <end position="36"/>
    </location>
</feature>
<evidence type="ECO:0000313" key="2">
    <source>
        <dbReference type="EMBL" id="KAB8028032.1"/>
    </source>
</evidence>
<feature type="transmembrane region" description="Helical" evidence="1">
    <location>
        <begin position="80"/>
        <end position="99"/>
    </location>
</feature>
<dbReference type="PANTHER" id="PTHR23028:SF53">
    <property type="entry name" value="ACYL_TRANSF_3 DOMAIN-CONTAINING PROTEIN"/>
    <property type="match status" value="1"/>
</dbReference>
<evidence type="ECO:0000256" key="1">
    <source>
        <dbReference type="SAM" id="Phobius"/>
    </source>
</evidence>
<dbReference type="AlphaFoldDB" id="A0A833JD59"/>
<dbReference type="InterPro" id="IPR050879">
    <property type="entry name" value="Acyltransferase_3"/>
</dbReference>
<reference evidence="2 3" key="1">
    <citation type="submission" date="2019-10" db="EMBL/GenBank/DDBJ databases">
        <title>New genus of Silvanigrellaceae.</title>
        <authorList>
            <person name="Pitt A."/>
            <person name="Hahn M.W."/>
        </authorList>
    </citation>
    <scope>NUCLEOTIDE SEQUENCE [LARGE SCALE GENOMIC DNA]</scope>
    <source>
        <strain evidence="2 3">33A1-SZDP</strain>
    </source>
</reference>
<name>A0A833JD59_9BACT</name>
<organism evidence="2 3">
    <name type="scientific">Fluviispira multicolorata</name>
    <dbReference type="NCBI Taxonomy" id="2654512"/>
    <lineage>
        <taxon>Bacteria</taxon>
        <taxon>Pseudomonadati</taxon>
        <taxon>Bdellovibrionota</taxon>
        <taxon>Oligoflexia</taxon>
        <taxon>Silvanigrellales</taxon>
        <taxon>Silvanigrellaceae</taxon>
        <taxon>Fluviispira</taxon>
    </lineage>
</organism>
<accession>A0A833JD59</accession>
<proteinExistence type="predicted"/>
<comment type="caution">
    <text evidence="2">The sequence shown here is derived from an EMBL/GenBank/DDBJ whole genome shotgun (WGS) entry which is preliminary data.</text>
</comment>
<evidence type="ECO:0008006" key="4">
    <source>
        <dbReference type="Google" id="ProtNLM"/>
    </source>
</evidence>
<evidence type="ECO:0000313" key="3">
    <source>
        <dbReference type="Proteomes" id="UP000442694"/>
    </source>
</evidence>
<dbReference type="GO" id="GO:0009103">
    <property type="term" value="P:lipopolysaccharide biosynthetic process"/>
    <property type="evidence" value="ECO:0007669"/>
    <property type="project" value="TreeGrafter"/>
</dbReference>